<dbReference type="SUPFAM" id="SSF53383">
    <property type="entry name" value="PLP-dependent transferases"/>
    <property type="match status" value="1"/>
</dbReference>
<dbReference type="InterPro" id="IPR015422">
    <property type="entry name" value="PyrdxlP-dep_Trfase_small"/>
</dbReference>
<dbReference type="EMBL" id="DVLL01000016">
    <property type="protein sequence ID" value="HIT58907.1"/>
    <property type="molecule type" value="Genomic_DNA"/>
</dbReference>
<dbReference type="Proteomes" id="UP000824136">
    <property type="component" value="Unassembled WGS sequence"/>
</dbReference>
<keyword evidence="2" id="KW-0663">Pyridoxal phosphate</keyword>
<dbReference type="PIRSF" id="PIRSF005572">
    <property type="entry name" value="NifS"/>
    <property type="match status" value="1"/>
</dbReference>
<reference evidence="4" key="2">
    <citation type="journal article" date="2021" name="PeerJ">
        <title>Extensive microbial diversity within the chicken gut microbiome revealed by metagenomics and culture.</title>
        <authorList>
            <person name="Gilroy R."/>
            <person name="Ravi A."/>
            <person name="Getino M."/>
            <person name="Pursley I."/>
            <person name="Horton D.L."/>
            <person name="Alikhan N.F."/>
            <person name="Baker D."/>
            <person name="Gharbi K."/>
            <person name="Hall N."/>
            <person name="Watson M."/>
            <person name="Adriaenssens E.M."/>
            <person name="Foster-Nyarko E."/>
            <person name="Jarju S."/>
            <person name="Secka A."/>
            <person name="Antonio M."/>
            <person name="Oren A."/>
            <person name="Chaudhuri R.R."/>
            <person name="La Ragione R."/>
            <person name="Hildebrand F."/>
            <person name="Pallen M.J."/>
        </authorList>
    </citation>
    <scope>NUCLEOTIDE SEQUENCE</scope>
    <source>
        <strain evidence="4">CHK33-4379</strain>
    </source>
</reference>
<sequence length="376" mass="40649">MIYFDNAATTMVMKEAADGVLYAMSEAYGNPSSLHKMGIDAERLVNFSKKQILSALSDSSGNVIFTSGATESNNTAILGLAKTYGRRKKRVVTTAVEHPSVTMPFEKLRELGYEVVTVYPDSHGEITAESLISAVDDNTCLISCMLVNNETGYILPVGQAFQKIKKLHPECYTHCDCVQGFEKLKISAKKLGADMVSLSGHKIYAPKGIGALYIKSGIRLSPMMLGGGQQNGLRSGTEAVPMIYGFGKAVEALTQSIDERFEKVSRLKALAEDRLTQLGGVVLSHDEASPYILSVSIPGFKSETLLHYLESKDIFVSSGSACSKGKKSSVLGAFGVDERLIDSVIRISFSAQNTEAEIDSLTKALYEGINTLARIK</sequence>
<proteinExistence type="predicted"/>
<dbReference type="InterPro" id="IPR000192">
    <property type="entry name" value="Aminotrans_V_dom"/>
</dbReference>
<dbReference type="Gene3D" id="3.40.640.10">
    <property type="entry name" value="Type I PLP-dependent aspartate aminotransferase-like (Major domain)"/>
    <property type="match status" value="1"/>
</dbReference>
<dbReference type="PANTHER" id="PTHR11601">
    <property type="entry name" value="CYSTEINE DESULFURYLASE FAMILY MEMBER"/>
    <property type="match status" value="1"/>
</dbReference>
<evidence type="ECO:0000313" key="4">
    <source>
        <dbReference type="EMBL" id="HIT58907.1"/>
    </source>
</evidence>
<dbReference type="GO" id="GO:0003824">
    <property type="term" value="F:catalytic activity"/>
    <property type="evidence" value="ECO:0007669"/>
    <property type="project" value="UniProtKB-ARBA"/>
</dbReference>
<dbReference type="Gene3D" id="1.10.260.50">
    <property type="match status" value="1"/>
</dbReference>
<dbReference type="InterPro" id="IPR016454">
    <property type="entry name" value="Cysteine_dSase"/>
</dbReference>
<protein>
    <submittedName>
        <fullName evidence="4">Cysteine desulfurase</fullName>
    </submittedName>
</protein>
<accession>A0A9D1GTQ1</accession>
<feature type="domain" description="Aminotransferase class V" evidence="3">
    <location>
        <begin position="2"/>
        <end position="361"/>
    </location>
</feature>
<evidence type="ECO:0000259" key="3">
    <source>
        <dbReference type="Pfam" id="PF00266"/>
    </source>
</evidence>
<evidence type="ECO:0000256" key="2">
    <source>
        <dbReference type="ARBA" id="ARBA00022898"/>
    </source>
</evidence>
<evidence type="ECO:0000256" key="1">
    <source>
        <dbReference type="ARBA" id="ARBA00001933"/>
    </source>
</evidence>
<comment type="caution">
    <text evidence="4">The sequence shown here is derived from an EMBL/GenBank/DDBJ whole genome shotgun (WGS) entry which is preliminary data.</text>
</comment>
<name>A0A9D1GTQ1_9FIRM</name>
<dbReference type="AlphaFoldDB" id="A0A9D1GTQ1"/>
<dbReference type="Pfam" id="PF00266">
    <property type="entry name" value="Aminotran_5"/>
    <property type="match status" value="1"/>
</dbReference>
<gene>
    <name evidence="4" type="ORF">IAC39_04250</name>
</gene>
<comment type="cofactor">
    <cofactor evidence="1">
        <name>pyridoxal 5'-phosphate</name>
        <dbReference type="ChEBI" id="CHEBI:597326"/>
    </cofactor>
</comment>
<organism evidence="4 5">
    <name type="scientific">Candidatus Faeciplasma pullistercoris</name>
    <dbReference type="NCBI Taxonomy" id="2840800"/>
    <lineage>
        <taxon>Bacteria</taxon>
        <taxon>Bacillati</taxon>
        <taxon>Bacillota</taxon>
        <taxon>Clostridia</taxon>
        <taxon>Eubacteriales</taxon>
        <taxon>Oscillospiraceae</taxon>
        <taxon>Oscillospiraceae incertae sedis</taxon>
        <taxon>Candidatus Faeciplasma</taxon>
    </lineage>
</organism>
<dbReference type="PANTHER" id="PTHR11601:SF50">
    <property type="entry name" value="CYSTEINE DESULFURASE ISCS 2-RELATED"/>
    <property type="match status" value="1"/>
</dbReference>
<dbReference type="InterPro" id="IPR015424">
    <property type="entry name" value="PyrdxlP-dep_Trfase"/>
</dbReference>
<dbReference type="InterPro" id="IPR015421">
    <property type="entry name" value="PyrdxlP-dep_Trfase_major"/>
</dbReference>
<reference evidence="4" key="1">
    <citation type="submission" date="2020-10" db="EMBL/GenBank/DDBJ databases">
        <authorList>
            <person name="Gilroy R."/>
        </authorList>
    </citation>
    <scope>NUCLEOTIDE SEQUENCE</scope>
    <source>
        <strain evidence="4">CHK33-4379</strain>
    </source>
</reference>
<dbReference type="Gene3D" id="3.90.1150.10">
    <property type="entry name" value="Aspartate Aminotransferase, domain 1"/>
    <property type="match status" value="1"/>
</dbReference>
<evidence type="ECO:0000313" key="5">
    <source>
        <dbReference type="Proteomes" id="UP000824136"/>
    </source>
</evidence>